<accession>A0AAD4BE70</accession>
<name>A0AAD4BE70_BOLED</name>
<reference evidence="1" key="1">
    <citation type="submission" date="2019-10" db="EMBL/GenBank/DDBJ databases">
        <authorList>
            <consortium name="DOE Joint Genome Institute"/>
            <person name="Kuo A."/>
            <person name="Miyauchi S."/>
            <person name="Kiss E."/>
            <person name="Drula E."/>
            <person name="Kohler A."/>
            <person name="Sanchez-Garcia M."/>
            <person name="Andreopoulos B."/>
            <person name="Barry K.W."/>
            <person name="Bonito G."/>
            <person name="Buee M."/>
            <person name="Carver A."/>
            <person name="Chen C."/>
            <person name="Cichocki N."/>
            <person name="Clum A."/>
            <person name="Culley D."/>
            <person name="Crous P.W."/>
            <person name="Fauchery L."/>
            <person name="Girlanda M."/>
            <person name="Hayes R."/>
            <person name="Keri Z."/>
            <person name="LaButti K."/>
            <person name="Lipzen A."/>
            <person name="Lombard V."/>
            <person name="Magnuson J."/>
            <person name="Maillard F."/>
            <person name="Morin E."/>
            <person name="Murat C."/>
            <person name="Nolan M."/>
            <person name="Ohm R."/>
            <person name="Pangilinan J."/>
            <person name="Pereira M."/>
            <person name="Perotto S."/>
            <person name="Peter M."/>
            <person name="Riley R."/>
            <person name="Sitrit Y."/>
            <person name="Stielow B."/>
            <person name="Szollosi G."/>
            <person name="Zifcakova L."/>
            <person name="Stursova M."/>
            <person name="Spatafora J.W."/>
            <person name="Tedersoo L."/>
            <person name="Vaario L.-M."/>
            <person name="Yamada A."/>
            <person name="Yan M."/>
            <person name="Wang P."/>
            <person name="Xu J."/>
            <person name="Bruns T."/>
            <person name="Baldrian P."/>
            <person name="Vilgalys R."/>
            <person name="Henrissat B."/>
            <person name="Grigoriev I.V."/>
            <person name="Hibbett D."/>
            <person name="Nagy L.G."/>
            <person name="Martin F.M."/>
        </authorList>
    </citation>
    <scope>NUCLEOTIDE SEQUENCE</scope>
    <source>
        <strain evidence="1">BED1</strain>
    </source>
</reference>
<dbReference type="EMBL" id="WHUW01000133">
    <property type="protein sequence ID" value="KAF8421913.1"/>
    <property type="molecule type" value="Genomic_DNA"/>
</dbReference>
<evidence type="ECO:0000313" key="1">
    <source>
        <dbReference type="EMBL" id="KAF8421913.1"/>
    </source>
</evidence>
<dbReference type="Proteomes" id="UP001194468">
    <property type="component" value="Unassembled WGS sequence"/>
</dbReference>
<dbReference type="AlphaFoldDB" id="A0AAD4BE70"/>
<comment type="caution">
    <text evidence="1">The sequence shown here is derived from an EMBL/GenBank/DDBJ whole genome shotgun (WGS) entry which is preliminary data.</text>
</comment>
<proteinExistence type="predicted"/>
<protein>
    <submittedName>
        <fullName evidence="1">Uncharacterized protein</fullName>
    </submittedName>
</protein>
<organism evidence="1 2">
    <name type="scientific">Boletus edulis BED1</name>
    <dbReference type="NCBI Taxonomy" id="1328754"/>
    <lineage>
        <taxon>Eukaryota</taxon>
        <taxon>Fungi</taxon>
        <taxon>Dikarya</taxon>
        <taxon>Basidiomycota</taxon>
        <taxon>Agaricomycotina</taxon>
        <taxon>Agaricomycetes</taxon>
        <taxon>Agaricomycetidae</taxon>
        <taxon>Boletales</taxon>
        <taxon>Boletineae</taxon>
        <taxon>Boletaceae</taxon>
        <taxon>Boletoideae</taxon>
        <taxon>Boletus</taxon>
    </lineage>
</organism>
<reference evidence="1" key="2">
    <citation type="journal article" date="2020" name="Nat. Commun.">
        <title>Large-scale genome sequencing of mycorrhizal fungi provides insights into the early evolution of symbiotic traits.</title>
        <authorList>
            <person name="Miyauchi S."/>
            <person name="Kiss E."/>
            <person name="Kuo A."/>
            <person name="Drula E."/>
            <person name="Kohler A."/>
            <person name="Sanchez-Garcia M."/>
            <person name="Morin E."/>
            <person name="Andreopoulos B."/>
            <person name="Barry K.W."/>
            <person name="Bonito G."/>
            <person name="Buee M."/>
            <person name="Carver A."/>
            <person name="Chen C."/>
            <person name="Cichocki N."/>
            <person name="Clum A."/>
            <person name="Culley D."/>
            <person name="Crous P.W."/>
            <person name="Fauchery L."/>
            <person name="Girlanda M."/>
            <person name="Hayes R.D."/>
            <person name="Keri Z."/>
            <person name="LaButti K."/>
            <person name="Lipzen A."/>
            <person name="Lombard V."/>
            <person name="Magnuson J."/>
            <person name="Maillard F."/>
            <person name="Murat C."/>
            <person name="Nolan M."/>
            <person name="Ohm R.A."/>
            <person name="Pangilinan J."/>
            <person name="Pereira M.F."/>
            <person name="Perotto S."/>
            <person name="Peter M."/>
            <person name="Pfister S."/>
            <person name="Riley R."/>
            <person name="Sitrit Y."/>
            <person name="Stielow J.B."/>
            <person name="Szollosi G."/>
            <person name="Zifcakova L."/>
            <person name="Stursova M."/>
            <person name="Spatafora J.W."/>
            <person name="Tedersoo L."/>
            <person name="Vaario L.M."/>
            <person name="Yamada A."/>
            <person name="Yan M."/>
            <person name="Wang P."/>
            <person name="Xu J."/>
            <person name="Bruns T."/>
            <person name="Baldrian P."/>
            <person name="Vilgalys R."/>
            <person name="Dunand C."/>
            <person name="Henrissat B."/>
            <person name="Grigoriev I.V."/>
            <person name="Hibbett D."/>
            <person name="Nagy L.G."/>
            <person name="Martin F.M."/>
        </authorList>
    </citation>
    <scope>NUCLEOTIDE SEQUENCE</scope>
    <source>
        <strain evidence="1">BED1</strain>
    </source>
</reference>
<gene>
    <name evidence="1" type="ORF">L210DRAFT_727834</name>
</gene>
<evidence type="ECO:0000313" key="2">
    <source>
        <dbReference type="Proteomes" id="UP001194468"/>
    </source>
</evidence>
<sequence>MRLLGDGVQLATLQRNRLRTYYPLDSSRHRSCSCLNPRTSRTRFQRRTILQFCRNRLGKLSFSSRVTLISLPRVSANPGSRTLVSDPLILAVAIAPGVYELTVII</sequence>
<keyword evidence="2" id="KW-1185">Reference proteome</keyword>